<accession>M5IGD5</accession>
<evidence type="ECO:0000313" key="2">
    <source>
        <dbReference type="Proteomes" id="UP000011939"/>
    </source>
</evidence>
<gene>
    <name evidence="1" type="ORF">CSUNSWCD_1565</name>
</gene>
<comment type="caution">
    <text evidence="1">The sequence shown here is derived from an EMBL/GenBank/DDBJ whole genome shotgun (WGS) entry which is preliminary data.</text>
</comment>
<dbReference type="STRING" id="1244083.CSUNSWCD_1565"/>
<sequence>MQISSTKNTVARPSVMLEPEFKTTVKIETASQSALETIP</sequence>
<reference evidence="1 2" key="1">
    <citation type="journal article" date="2013" name="Genome Announc.">
        <title>Genome Sequence of Campylobacter showae UNSWCD, Isolated from a Patient with Crohn's Disease.</title>
        <authorList>
            <person name="Tay A.P."/>
            <person name="Kaakoush N.O."/>
            <person name="Deshpande N.P."/>
            <person name="Chen Z."/>
            <person name="Mitchell H."/>
            <person name="Wilkins M.R."/>
        </authorList>
    </citation>
    <scope>NUCLEOTIDE SEQUENCE [LARGE SCALE GENOMIC DNA]</scope>
    <source>
        <strain evidence="1 2">CSUNSWCD</strain>
    </source>
</reference>
<dbReference type="AlphaFoldDB" id="M5IGD5"/>
<dbReference type="Proteomes" id="UP000011939">
    <property type="component" value="Unassembled WGS sequence"/>
</dbReference>
<name>M5IGD5_9BACT</name>
<evidence type="ECO:0000313" key="1">
    <source>
        <dbReference type="EMBL" id="EKU11527.1"/>
    </source>
</evidence>
<proteinExistence type="predicted"/>
<protein>
    <submittedName>
        <fullName evidence="1">Uncharacterized protein</fullName>
    </submittedName>
</protein>
<organism evidence="1 2">
    <name type="scientific">Campylobacter showae CSUNSWCD</name>
    <dbReference type="NCBI Taxonomy" id="1244083"/>
    <lineage>
        <taxon>Bacteria</taxon>
        <taxon>Pseudomonadati</taxon>
        <taxon>Campylobacterota</taxon>
        <taxon>Epsilonproteobacteria</taxon>
        <taxon>Campylobacterales</taxon>
        <taxon>Campylobacteraceae</taxon>
        <taxon>Campylobacter</taxon>
    </lineage>
</organism>
<dbReference type="EMBL" id="AMZQ01000005">
    <property type="protein sequence ID" value="EKU11527.1"/>
    <property type="molecule type" value="Genomic_DNA"/>
</dbReference>